<evidence type="ECO:0000256" key="2">
    <source>
        <dbReference type="ARBA" id="ARBA00023180"/>
    </source>
</evidence>
<comment type="similarity">
    <text evidence="1 3">Belongs to the peroxidase family. Ligninase subfamily.</text>
</comment>
<proteinExistence type="inferred from homology"/>
<evidence type="ECO:0000256" key="3">
    <source>
        <dbReference type="RuleBase" id="RU363051"/>
    </source>
</evidence>
<keyword evidence="3" id="KW-0575">Peroxidase</keyword>
<keyword evidence="6" id="KW-1185">Reference proteome</keyword>
<dbReference type="InterPro" id="IPR054722">
    <property type="entry name" value="PolX-like_BBD"/>
</dbReference>
<dbReference type="PROSITE" id="PS50873">
    <property type="entry name" value="PEROXIDASE_4"/>
    <property type="match status" value="1"/>
</dbReference>
<keyword evidence="3" id="KW-0479">Metal-binding</keyword>
<dbReference type="PANTHER" id="PTHR40628:SF1">
    <property type="entry name" value="CHROMO DOMAIN-CONTAINING PROTEIN"/>
    <property type="match status" value="1"/>
</dbReference>
<evidence type="ECO:0000313" key="6">
    <source>
        <dbReference type="Proteomes" id="UP001521785"/>
    </source>
</evidence>
<evidence type="ECO:0000313" key="5">
    <source>
        <dbReference type="EMBL" id="KAL1600556.1"/>
    </source>
</evidence>
<dbReference type="SUPFAM" id="SSF48113">
    <property type="entry name" value="Heme-dependent peroxidases"/>
    <property type="match status" value="1"/>
</dbReference>
<gene>
    <name evidence="5" type="ORF">SLS60_006942</name>
</gene>
<dbReference type="InterPro" id="IPR010255">
    <property type="entry name" value="Haem_peroxidase_sf"/>
</dbReference>
<dbReference type="PANTHER" id="PTHR40628">
    <property type="entry name" value="CHROMO DOMAIN-CONTAINING PROTEIN"/>
    <property type="match status" value="1"/>
</dbReference>
<evidence type="ECO:0000259" key="4">
    <source>
        <dbReference type="PROSITE" id="PS50873"/>
    </source>
</evidence>
<keyword evidence="3" id="KW-0106">Calcium</keyword>
<dbReference type="Proteomes" id="UP001521785">
    <property type="component" value="Unassembled WGS sequence"/>
</dbReference>
<keyword evidence="2" id="KW-0325">Glycoprotein</keyword>
<name>A0ABR3R7Z7_9PLEO</name>
<reference evidence="5 6" key="1">
    <citation type="submission" date="2024-02" db="EMBL/GenBank/DDBJ databases">
        <title>De novo assembly and annotation of 12 fungi associated with fruit tree decline syndrome in Ontario, Canada.</title>
        <authorList>
            <person name="Sulman M."/>
            <person name="Ellouze W."/>
            <person name="Ilyukhin E."/>
        </authorList>
    </citation>
    <scope>NUCLEOTIDE SEQUENCE [LARGE SCALE GENOMIC DNA]</scope>
    <source>
        <strain evidence="5 6">M42-189</strain>
    </source>
</reference>
<dbReference type="InterPro" id="IPR002016">
    <property type="entry name" value="Haem_peroxidase"/>
</dbReference>
<dbReference type="PRINTS" id="PR00462">
    <property type="entry name" value="LIGNINASE"/>
</dbReference>
<evidence type="ECO:0000256" key="1">
    <source>
        <dbReference type="ARBA" id="ARBA00006089"/>
    </source>
</evidence>
<comment type="cofactor">
    <cofactor evidence="3">
        <name>Ca(2+)</name>
        <dbReference type="ChEBI" id="CHEBI:29108"/>
    </cofactor>
    <text evidence="3">Binds 2 calcium ions per subunit.</text>
</comment>
<dbReference type="Pfam" id="PF22936">
    <property type="entry name" value="Pol_BBD"/>
    <property type="match status" value="1"/>
</dbReference>
<sequence length="421" mass="46354">MIQFAASIAIAVCPLGPRVKALVGRTDSSTPATEGGVPSTKDPIEKILDTFAAVGMSATDVVALVGSHTAGTQSFDDPSQAGKSLDSTPSRWDVTFYRETKAGTAPYSFSSDKRMTNDSSTSGSWDRFSNSQGAWSAAFTSAWERFTVVGNDVGSLQDSLTSSVKKGTPTQFHNSDRSNEHLTMAASSKNEICPDWIYLGLSNVHVAKDRDWFNSYTPFESTLEALFFGSNMPVLGIGTVHVPVKQHASSTSTTLWELEDVLHVPSFACNALGRPIVDKYIYSIIEEEDATSKGTIRNKLGQQVAYFLAERPDLILAIGAPAGKQLGPPVIVGDETWKINCLWHDTERKKWEDFQKAQKNEAVDAKETGDNSEYSDAEKDFLKQHWGSEYKFFVHHKLRVYKEEDRAEGRAILRALMSKND</sequence>
<dbReference type="EMBL" id="JAKJXO020000009">
    <property type="protein sequence ID" value="KAL1600556.1"/>
    <property type="molecule type" value="Genomic_DNA"/>
</dbReference>
<comment type="caution">
    <text evidence="5">The sequence shown here is derived from an EMBL/GenBank/DDBJ whole genome shotgun (WGS) entry which is preliminary data.</text>
</comment>
<keyword evidence="3" id="KW-0560">Oxidoreductase</keyword>
<dbReference type="Pfam" id="PF00141">
    <property type="entry name" value="peroxidase"/>
    <property type="match status" value="1"/>
</dbReference>
<protein>
    <recommendedName>
        <fullName evidence="3">Peroxidase</fullName>
        <ecNumber evidence="3">1.11.1.-</ecNumber>
    </recommendedName>
</protein>
<dbReference type="EC" id="1.11.1.-" evidence="3"/>
<feature type="domain" description="Plant heme peroxidase family profile" evidence="4">
    <location>
        <begin position="1"/>
        <end position="126"/>
    </location>
</feature>
<dbReference type="InterPro" id="IPR001621">
    <property type="entry name" value="Ligninase"/>
</dbReference>
<accession>A0ABR3R7Z7</accession>
<organism evidence="5 6">
    <name type="scientific">Paraconiothyrium brasiliense</name>
    <dbReference type="NCBI Taxonomy" id="300254"/>
    <lineage>
        <taxon>Eukaryota</taxon>
        <taxon>Fungi</taxon>
        <taxon>Dikarya</taxon>
        <taxon>Ascomycota</taxon>
        <taxon>Pezizomycotina</taxon>
        <taxon>Dothideomycetes</taxon>
        <taxon>Pleosporomycetidae</taxon>
        <taxon>Pleosporales</taxon>
        <taxon>Massarineae</taxon>
        <taxon>Didymosphaeriaceae</taxon>
        <taxon>Paraconiothyrium</taxon>
    </lineage>
</organism>
<dbReference type="Gene3D" id="1.10.420.10">
    <property type="entry name" value="Peroxidase, domain 2"/>
    <property type="match status" value="1"/>
</dbReference>